<evidence type="ECO:0000313" key="14">
    <source>
        <dbReference type="Proteomes" id="UP000625711"/>
    </source>
</evidence>
<evidence type="ECO:0000313" key="13">
    <source>
        <dbReference type="EMBL" id="KAF7272192.1"/>
    </source>
</evidence>
<feature type="repeat" description="ANK" evidence="9">
    <location>
        <begin position="346"/>
        <end position="378"/>
    </location>
</feature>
<evidence type="ECO:0000256" key="5">
    <source>
        <dbReference type="ARBA" id="ARBA00022737"/>
    </source>
</evidence>
<dbReference type="OrthoDB" id="20872at2759"/>
<keyword evidence="6 9" id="KW-0040">ANK repeat</keyword>
<dbReference type="PANTHER" id="PTHR24123:SF141">
    <property type="entry name" value="ANKYRIN 2, ISOFORM U"/>
    <property type="match status" value="1"/>
</dbReference>
<feature type="region of interest" description="Disordered" evidence="10">
    <location>
        <begin position="1692"/>
        <end position="1781"/>
    </location>
</feature>
<accession>A0A834I0A0</accession>
<dbReference type="InterPro" id="IPR051165">
    <property type="entry name" value="Multifunctional_ANK_Repeat"/>
</dbReference>
<feature type="compositionally biased region" description="Basic and acidic residues" evidence="10">
    <location>
        <begin position="1878"/>
        <end position="1904"/>
    </location>
</feature>
<feature type="region of interest" description="Disordered" evidence="10">
    <location>
        <begin position="2695"/>
        <end position="2733"/>
    </location>
</feature>
<dbReference type="Proteomes" id="UP000625711">
    <property type="component" value="Unassembled WGS sequence"/>
</dbReference>
<evidence type="ECO:0000256" key="1">
    <source>
        <dbReference type="ARBA" id="ARBA00004245"/>
    </source>
</evidence>
<feature type="repeat" description="ANK" evidence="9">
    <location>
        <begin position="313"/>
        <end position="345"/>
    </location>
</feature>
<feature type="repeat" description="ANK" evidence="9">
    <location>
        <begin position="643"/>
        <end position="675"/>
    </location>
</feature>
<feature type="compositionally biased region" description="Basic and acidic residues" evidence="10">
    <location>
        <begin position="2695"/>
        <end position="2713"/>
    </location>
</feature>
<dbReference type="PROSITE" id="PS50017">
    <property type="entry name" value="DEATH_DOMAIN"/>
    <property type="match status" value="1"/>
</dbReference>
<dbReference type="Gene3D" id="1.10.533.10">
    <property type="entry name" value="Death Domain, Fas"/>
    <property type="match status" value="1"/>
</dbReference>
<dbReference type="Pfam" id="PF17809">
    <property type="entry name" value="UPA_2"/>
    <property type="match status" value="1"/>
</dbReference>
<evidence type="ECO:0000256" key="10">
    <source>
        <dbReference type="SAM" id="MobiDB-lite"/>
    </source>
</evidence>
<dbReference type="SMART" id="SM00248">
    <property type="entry name" value="ANK"/>
    <property type="match status" value="23"/>
</dbReference>
<dbReference type="PRINTS" id="PR01415">
    <property type="entry name" value="ANKYRIN"/>
</dbReference>
<dbReference type="FunFam" id="2.60.220.30:FF:000009">
    <property type="entry name" value="Ankyrin 2, isoform G"/>
    <property type="match status" value="1"/>
</dbReference>
<feature type="repeat" description="ANK" evidence="9">
    <location>
        <begin position="280"/>
        <end position="312"/>
    </location>
</feature>
<feature type="repeat" description="ANK" evidence="9">
    <location>
        <begin position="152"/>
        <end position="175"/>
    </location>
</feature>
<dbReference type="Pfam" id="PF00023">
    <property type="entry name" value="Ank"/>
    <property type="match status" value="6"/>
</dbReference>
<dbReference type="GO" id="GO:0005856">
    <property type="term" value="C:cytoskeleton"/>
    <property type="evidence" value="ECO:0007669"/>
    <property type="project" value="UniProtKB-SubCell"/>
</dbReference>
<feature type="region of interest" description="Disordered" evidence="10">
    <location>
        <begin position="1978"/>
        <end position="2010"/>
    </location>
</feature>
<name>A0A834I0A0_RHYFE</name>
<feature type="repeat" description="ANK" evidence="9">
    <location>
        <begin position="610"/>
        <end position="642"/>
    </location>
</feature>
<evidence type="ECO:0008006" key="15">
    <source>
        <dbReference type="Google" id="ProtNLM"/>
    </source>
</evidence>
<evidence type="ECO:0000256" key="3">
    <source>
        <dbReference type="ARBA" id="ARBA00022490"/>
    </source>
</evidence>
<keyword evidence="14" id="KW-1185">Reference proteome</keyword>
<dbReference type="Pfam" id="PF12796">
    <property type="entry name" value="Ank_2"/>
    <property type="match status" value="6"/>
</dbReference>
<dbReference type="SUPFAM" id="SSF47986">
    <property type="entry name" value="DEATH domain"/>
    <property type="match status" value="1"/>
</dbReference>
<evidence type="ECO:0000256" key="8">
    <source>
        <dbReference type="ARBA" id="ARBA00023212"/>
    </source>
</evidence>
<dbReference type="InterPro" id="IPR011029">
    <property type="entry name" value="DEATH-like_dom_sf"/>
</dbReference>
<comment type="subcellular location">
    <subcellularLocation>
        <location evidence="1">Cytoplasm</location>
        <location evidence="1">Cytoskeleton</location>
    </subcellularLocation>
    <subcellularLocation>
        <location evidence="2">Membrane</location>
    </subcellularLocation>
</comment>
<feature type="repeat" description="ANK" evidence="9">
    <location>
        <begin position="119"/>
        <end position="151"/>
    </location>
</feature>
<protein>
    <recommendedName>
        <fullName evidence="15">Ankyrin-2</fullName>
    </recommendedName>
</protein>
<feature type="repeat" description="ANK" evidence="9">
    <location>
        <begin position="676"/>
        <end position="708"/>
    </location>
</feature>
<keyword evidence="8" id="KW-0206">Cytoskeleton</keyword>
<dbReference type="Pfam" id="PF00531">
    <property type="entry name" value="Death"/>
    <property type="match status" value="1"/>
</dbReference>
<feature type="repeat" description="ANK" evidence="9">
    <location>
        <begin position="742"/>
        <end position="774"/>
    </location>
</feature>
<keyword evidence="3" id="KW-0963">Cytoplasm</keyword>
<dbReference type="CDD" id="cd08317">
    <property type="entry name" value="Death_ank"/>
    <property type="match status" value="1"/>
</dbReference>
<proteinExistence type="predicted"/>
<evidence type="ECO:0000259" key="12">
    <source>
        <dbReference type="PROSITE" id="PS51145"/>
    </source>
</evidence>
<feature type="region of interest" description="Disordered" evidence="10">
    <location>
        <begin position="2556"/>
        <end position="2579"/>
    </location>
</feature>
<dbReference type="InterPro" id="IPR036770">
    <property type="entry name" value="Ankyrin_rpt-contain_sf"/>
</dbReference>
<evidence type="ECO:0000256" key="4">
    <source>
        <dbReference type="ARBA" id="ARBA00022553"/>
    </source>
</evidence>
<feature type="repeat" description="ANK" evidence="9">
    <location>
        <begin position="478"/>
        <end position="510"/>
    </location>
</feature>
<dbReference type="FunFam" id="2.60.220.30:FF:000001">
    <property type="entry name" value="Ankyrin-3 isoform 2"/>
    <property type="match status" value="1"/>
</dbReference>
<evidence type="ECO:0000256" key="2">
    <source>
        <dbReference type="ARBA" id="ARBA00004370"/>
    </source>
</evidence>
<feature type="repeat" description="ANK" evidence="9">
    <location>
        <begin position="86"/>
        <end position="118"/>
    </location>
</feature>
<dbReference type="FunFam" id="1.25.40.20:FF:000003">
    <property type="entry name" value="Ankyrin, isoform B"/>
    <property type="match status" value="1"/>
</dbReference>
<dbReference type="Pfam" id="PF00791">
    <property type="entry name" value="ZU5"/>
    <property type="match status" value="1"/>
</dbReference>
<keyword evidence="4" id="KW-0597">Phosphoprotein</keyword>
<dbReference type="SMART" id="SM00218">
    <property type="entry name" value="ZU5"/>
    <property type="match status" value="1"/>
</dbReference>
<feature type="repeat" description="ANK" evidence="9">
    <location>
        <begin position="379"/>
        <end position="411"/>
    </location>
</feature>
<feature type="compositionally biased region" description="Basic and acidic residues" evidence="10">
    <location>
        <begin position="2559"/>
        <end position="2568"/>
    </location>
</feature>
<gene>
    <name evidence="13" type="ORF">GWI33_015004</name>
</gene>
<dbReference type="Gene3D" id="1.25.40.20">
    <property type="entry name" value="Ankyrin repeat-containing domain"/>
    <property type="match status" value="3"/>
</dbReference>
<feature type="repeat" description="ANK" evidence="9">
    <location>
        <begin position="544"/>
        <end position="576"/>
    </location>
</feature>
<feature type="repeat" description="ANK" evidence="9">
    <location>
        <begin position="214"/>
        <end position="246"/>
    </location>
</feature>
<evidence type="ECO:0000256" key="9">
    <source>
        <dbReference type="PROSITE-ProRule" id="PRU00023"/>
    </source>
</evidence>
<comment type="caution">
    <text evidence="13">The sequence shown here is derived from an EMBL/GenBank/DDBJ whole genome shotgun (WGS) entry which is preliminary data.</text>
</comment>
<feature type="repeat" description="ANK" evidence="9">
    <location>
        <begin position="53"/>
        <end position="85"/>
    </location>
</feature>
<feature type="compositionally biased region" description="Basic and acidic residues" evidence="10">
    <location>
        <begin position="2724"/>
        <end position="2733"/>
    </location>
</feature>
<feature type="repeat" description="ANK" evidence="9">
    <location>
        <begin position="577"/>
        <end position="609"/>
    </location>
</feature>
<feature type="repeat" description="ANK" evidence="9">
    <location>
        <begin position="247"/>
        <end position="279"/>
    </location>
</feature>
<organism evidence="13 14">
    <name type="scientific">Rhynchophorus ferrugineus</name>
    <name type="common">Red palm weevil</name>
    <name type="synonym">Curculio ferrugineus</name>
    <dbReference type="NCBI Taxonomy" id="354439"/>
    <lineage>
        <taxon>Eukaryota</taxon>
        <taxon>Metazoa</taxon>
        <taxon>Ecdysozoa</taxon>
        <taxon>Arthropoda</taxon>
        <taxon>Hexapoda</taxon>
        <taxon>Insecta</taxon>
        <taxon>Pterygota</taxon>
        <taxon>Neoptera</taxon>
        <taxon>Endopterygota</taxon>
        <taxon>Coleoptera</taxon>
        <taxon>Polyphaga</taxon>
        <taxon>Cucujiformia</taxon>
        <taxon>Curculionidae</taxon>
        <taxon>Dryophthorinae</taxon>
        <taxon>Rhynchophorus</taxon>
    </lineage>
</organism>
<dbReference type="Gene3D" id="2.60.220.30">
    <property type="match status" value="2"/>
</dbReference>
<dbReference type="FunFam" id="1.25.40.20:FF:000001">
    <property type="entry name" value="Ankyrin-2 isoform 2"/>
    <property type="match status" value="1"/>
</dbReference>
<reference evidence="13" key="1">
    <citation type="submission" date="2020-08" db="EMBL/GenBank/DDBJ databases">
        <title>Genome sequencing and assembly of the red palm weevil Rhynchophorus ferrugineus.</title>
        <authorList>
            <person name="Dias G.B."/>
            <person name="Bergman C.M."/>
            <person name="Manee M."/>
        </authorList>
    </citation>
    <scope>NUCLEOTIDE SEQUENCE</scope>
    <source>
        <strain evidence="13">AA-2017</strain>
        <tissue evidence="13">Whole larva</tissue>
    </source>
</reference>
<evidence type="ECO:0000259" key="11">
    <source>
        <dbReference type="PROSITE" id="PS50017"/>
    </source>
</evidence>
<dbReference type="GO" id="GO:0016020">
    <property type="term" value="C:membrane"/>
    <property type="evidence" value="ECO:0007669"/>
    <property type="project" value="UniProtKB-SubCell"/>
</dbReference>
<dbReference type="PROSITE" id="PS51145">
    <property type="entry name" value="ZU5"/>
    <property type="match status" value="2"/>
</dbReference>
<dbReference type="FunFam" id="1.25.40.20:FF:000095">
    <property type="entry name" value="Ankyrin 2, isoform J"/>
    <property type="match status" value="1"/>
</dbReference>
<dbReference type="SMART" id="SM00005">
    <property type="entry name" value="DEATH"/>
    <property type="match status" value="1"/>
</dbReference>
<dbReference type="InterPro" id="IPR040745">
    <property type="entry name" value="Ankyrin_UPA"/>
</dbReference>
<feature type="repeat" description="ANK" evidence="9">
    <location>
        <begin position="445"/>
        <end position="477"/>
    </location>
</feature>
<dbReference type="InterPro" id="IPR000488">
    <property type="entry name" value="Death_dom"/>
</dbReference>
<feature type="domain" description="ZU5" evidence="12">
    <location>
        <begin position="934"/>
        <end position="1091"/>
    </location>
</feature>
<feature type="region of interest" description="Disordered" evidence="10">
    <location>
        <begin position="1859"/>
        <end position="1920"/>
    </location>
</feature>
<dbReference type="PANTHER" id="PTHR24123">
    <property type="entry name" value="ANKYRIN REPEAT-CONTAINING"/>
    <property type="match status" value="1"/>
</dbReference>
<feature type="domain" description="Death" evidence="11">
    <location>
        <begin position="1420"/>
        <end position="1497"/>
    </location>
</feature>
<dbReference type="InterPro" id="IPR002110">
    <property type="entry name" value="Ankyrin_rpt"/>
</dbReference>
<dbReference type="SUPFAM" id="SSF48403">
    <property type="entry name" value="Ankyrin repeat"/>
    <property type="match status" value="2"/>
</dbReference>
<dbReference type="EMBL" id="JAACXV010013820">
    <property type="protein sequence ID" value="KAF7272192.1"/>
    <property type="molecule type" value="Genomic_DNA"/>
</dbReference>
<dbReference type="PROSITE" id="PS50088">
    <property type="entry name" value="ANK_REPEAT"/>
    <property type="match status" value="21"/>
</dbReference>
<dbReference type="PROSITE" id="PS50297">
    <property type="entry name" value="ANK_REP_REGION"/>
    <property type="match status" value="21"/>
</dbReference>
<sequence>MSQSMKKRFPSITSIDVGSDGNTSFLRAARNGQLDKVLEHLKSNIDINTSNANGLNALHLASKDGHVEIVKELLKRGAVVDAATKKGNTALHIASLAGQEEVVKLLVQHGATVNVQSQNGFTPLYMAAQENHDNVVKYLLANGANQSLSTEDGFTPLAVAMQQGHDKVVTVLLENDTRGKVRLPALHIAAKKDDVKAAKLLLENEHNPDVTSKSGFTPLHIASHYGNQQIANLLIQKGADVNYAAKHNITPLHVAAKWGKTNMVALLLENGASIEAKTRDGLTPLHCAARSGHEQVVDMLLEKGAPISSKTKNGLAPLHMAAQGDHVDAARILLYHRAPVDEVTVDYLTALHVAAHCGHVRVAKLLLDRQADANARALNGFTPLHIACKKNRIKVVELLLKHGASIGATTESGLTPLHVASFMGCMNIVIYLLQHDANPDAPTIRGETPLHLAARANQTDIIRILLRNGAQVDARAREQQTPLHIASRLGNVDIVMLLLQHGAKVDNTTKDMYTALHIASKEGQDEVAGVLIDHGASINSTTKKGFTPLHLASKYGNLKVAKLLLQKEAPVDAQGKNGVTPLHVASHYDHQNVALLLLDKGASPHATAKNGHTPLHIAARKNQMDIANTLLEYGAQPNAESKAGFTPLHLSSQEGHTEMSSLLLEHKADPNHEAKNGLAPLHLCAQEDRVPVAEILVKNGAHIDSATKAGYTPLHTACHYGQINMVRFLLKNGADVQSSTSLGYTPLHQAAQQGHANIVNVLLENKADPNSVTSNGQTPLNIAQKLGYISVIETLKIVTTVSNIGTTTPVSQEEKYKVQAPEAMQETFISDSEEEGGEDAVIGDQTYRYLTADEMKSLGDDSLPIDVTRDERIDSNKMTTSMDSNMLPPQHIEDSISPEHVTRNYVEYIKKYTPDNVDINRHPINIGKLHWKNFLVSFLVDARGGAMRGCRHSGVRVIVPPRCAASPTRITCRYVRPQRTPHPPPLMEGEALASRVLELGPVGAKFLGPVIIEVPHFAALRGKEREIVILRSDNGESWKEHTVDATEEVLNEVLHDSFEAEDLNQMEDISSGRITRIVTQDFPQYFAVVSRIRQEVHAIGPEGGMVSSTVVPQVQAIFPEGALTKKIKVGLQAQPIDPELTAKLLGHGVAVSPVVTVEPRRRKFHKAIRLNMPVPTAHSQGMINQYSGSAPTLRLLCSITGGTTRAQWEDVTGSTPLTFVNDVVSFTTTVSARFWLIDCRNIGDATKMATELYKEAIHVPFMAKFVVFAKRVDPLEARLRVFCMTDDKEDKTLEHQEHFTEVAKSRDVEVLEGKSQYIEFAGNLVPITKSGEQLQFSFRAFRENRLPFSVRVKDQHAEAVGRCLFMREAKVPKGEPPQQPICILNIVLPDDIVTDTISLTDIETGKRHMYLSDFQDYYRPDPRLADMSNLLGEDWVELAHQLGLTSSEINVIKSEYPESIAKQAQSMLRMWLSQSSNKAQTNTLENALKRIGREDIIPQCLNVEHTHTITRIKEEEIGYRLKKKGDIDEADKKKMIEHYDKYSAEEKVVEKSESEEEDNFDKSVTERRVQIEKRLSAERVIPASSQRREIVQEISTIKRQSIVEDKIAEANQKVETDVKDLSVKPDVLTTVSETTVLKTTPTSETVDSGIVSMEQPDVITKKLVETHTIIEETVKHIPGEEPQLMKGITSKLEETSEQILSREDVKSPKLSKTPPPSPADFLLQKGGTSIQVSSASPQDDDDSLDTDGFREGQCLLETPTPGEASPRTQSDFPDVFDSPREDLGDIDIQEVTPYEDVARYYQHQARYFVGPRKRLASTEDLDNADVIDSFDATSDLLPSTRHRNLTGIAKVGLVNVKAGEKEPTRPGELCLRSFSSSPEEKGAKDSKKPEDWERKERKTVERLHGGAGKTGVPTEEKVALKTTPEKVRLAYKGETTSITTKSSDKEASYSTIRISTDVNEREVTGLPVDDISYRGHVRHVHKGTSPPSKKDLDPSPDISPASSSDKPSLELIIGRKEVRTKDASATAESRLTLYGRKDVEISIKSQSHISVTTFRRDNTGTETSQKFDVGITSSADTEKFKYFEDTELEGEKQYIIPTGERVIDTKKREETVNFSGTKHIYTYDNANNISDFATSISDDSASHPITDTGISLTRGTTTETLSLGKQALGALGVQTTGFISDTNEIEEGECTDAGLSPIQADETIHQETDDLIHLMETATSPIDFPVSQVDTSEAATITDQIDTKDASNSPIKVEESPPLSTADMLKDEEILTRRRGSGDVKAKIRMIEEQTGRHTFKTELKRKRRDIVDSEDELSSMKEEEVLRASTETLAQVDDDEYKMESISEQIVKEQVEDFSEKSSSISKTATSTPTKHIGRKIAELQKIFSAEGLDEQMQVKVLPKDRPTSADIPKIPSSIAESSFKQETYLEDTLFQKVQYIDDEPEEIYKSVKDKRNMFEELISKSQEGTPVKKIAYKYKKEPFTEKQYTEEELKTCLASIEKDIIDQQKLQDELKQSRQDIIIQDSLDKTEPCVEPPCIKLHVKPKYPVQVIEEETISSGELKEPLPEKLEGDEEGETGGTPQVVKKAIVAHAKLISTIALPSEIIESEKISTSLERDTHIEKIDEKEAVKRISPQTLEWDKRETNIPITQTDVQKLMFEVLQASKQIREDVKELKPDLTPTPEGLLVQVIPSTLPEKDSDGEYKKEDISTEQKRVTTKGKITSDIQERTEETSVSKTLESKKYLTDGKAYEYEELKDMATKSSKIVEIELVRSIAATDEKIVTEIPEQVSIVFTVGKKSEIVPKTPEADEIKKSPISEKDESPVTERLEPVVKVLVVEKPSQLVSKSPEVVEVGKSPIYEKAELPLSEKLKPVVKVAIVEKPSELIRTTPEVVEVAKPPISEKAELFVSEKPEPVVKLPIVEKPSEIIP</sequence>
<dbReference type="Gene3D" id="2.60.40.2660">
    <property type="match status" value="1"/>
</dbReference>
<dbReference type="GO" id="GO:0007165">
    <property type="term" value="P:signal transduction"/>
    <property type="evidence" value="ECO:0007669"/>
    <property type="project" value="InterPro"/>
</dbReference>
<feature type="domain" description="ZU5" evidence="12">
    <location>
        <begin position="1093"/>
        <end position="1232"/>
    </location>
</feature>
<evidence type="ECO:0000256" key="7">
    <source>
        <dbReference type="ARBA" id="ARBA00023136"/>
    </source>
</evidence>
<dbReference type="FunFam" id="2.60.40.2660:FF:000001">
    <property type="entry name" value="Ankyrin-3 isoform 2"/>
    <property type="match status" value="1"/>
</dbReference>
<feature type="non-terminal residue" evidence="13">
    <location>
        <position position="1"/>
    </location>
</feature>
<feature type="compositionally biased region" description="Low complexity" evidence="10">
    <location>
        <begin position="1995"/>
        <end position="2006"/>
    </location>
</feature>
<feature type="repeat" description="ANK" evidence="9">
    <location>
        <begin position="412"/>
        <end position="444"/>
    </location>
</feature>
<keyword evidence="5" id="KW-0677">Repeat</keyword>
<feature type="repeat" description="ANK" evidence="9">
    <location>
        <begin position="511"/>
        <end position="543"/>
    </location>
</feature>
<feature type="repeat" description="ANK" evidence="9">
    <location>
        <begin position="709"/>
        <end position="741"/>
    </location>
</feature>
<keyword evidence="7" id="KW-0472">Membrane</keyword>
<evidence type="ECO:0000256" key="6">
    <source>
        <dbReference type="ARBA" id="ARBA00023043"/>
    </source>
</evidence>
<dbReference type="InterPro" id="IPR000906">
    <property type="entry name" value="ZU5_dom"/>
</dbReference>